<evidence type="ECO:0000256" key="1">
    <source>
        <dbReference type="ARBA" id="ARBA00022801"/>
    </source>
</evidence>
<dbReference type="SUPFAM" id="SSF81606">
    <property type="entry name" value="PP2C-like"/>
    <property type="match status" value="1"/>
</dbReference>
<dbReference type="Pfam" id="PF01590">
    <property type="entry name" value="GAF"/>
    <property type="match status" value="1"/>
</dbReference>
<dbReference type="InterPro" id="IPR013656">
    <property type="entry name" value="PAS_4"/>
</dbReference>
<organism evidence="3 4">
    <name type="scientific">Streptomyces camponoticapitis</name>
    <dbReference type="NCBI Taxonomy" id="1616125"/>
    <lineage>
        <taxon>Bacteria</taxon>
        <taxon>Bacillati</taxon>
        <taxon>Actinomycetota</taxon>
        <taxon>Actinomycetes</taxon>
        <taxon>Kitasatosporales</taxon>
        <taxon>Streptomycetaceae</taxon>
        <taxon>Streptomyces</taxon>
    </lineage>
</organism>
<dbReference type="Gene3D" id="3.30.450.20">
    <property type="entry name" value="PAS domain"/>
    <property type="match status" value="2"/>
</dbReference>
<dbReference type="Pfam" id="PF00989">
    <property type="entry name" value="PAS"/>
    <property type="match status" value="1"/>
</dbReference>
<dbReference type="SUPFAM" id="SSF55874">
    <property type="entry name" value="ATPase domain of HSP90 chaperone/DNA topoisomerase II/histidine kinase"/>
    <property type="match status" value="1"/>
</dbReference>
<dbReference type="EMBL" id="BMMV01000013">
    <property type="protein sequence ID" value="GGK06177.1"/>
    <property type="molecule type" value="Genomic_DNA"/>
</dbReference>
<dbReference type="Pfam" id="PF13581">
    <property type="entry name" value="HATPase_c_2"/>
    <property type="match status" value="1"/>
</dbReference>
<dbReference type="NCBIfam" id="TIGR00229">
    <property type="entry name" value="sensory_box"/>
    <property type="match status" value="1"/>
</dbReference>
<evidence type="ECO:0000313" key="3">
    <source>
        <dbReference type="EMBL" id="GGK06177.1"/>
    </source>
</evidence>
<proteinExistence type="predicted"/>
<dbReference type="Gene3D" id="3.30.450.40">
    <property type="match status" value="1"/>
</dbReference>
<dbReference type="InterPro" id="IPR052016">
    <property type="entry name" value="Bact_Sigma-Reg"/>
</dbReference>
<dbReference type="SMART" id="SM00065">
    <property type="entry name" value="GAF"/>
    <property type="match status" value="1"/>
</dbReference>
<dbReference type="PANTHER" id="PTHR43156:SF2">
    <property type="entry name" value="STAGE II SPORULATION PROTEIN E"/>
    <property type="match status" value="1"/>
</dbReference>
<reference evidence="4" key="1">
    <citation type="journal article" date="2019" name="Int. J. Syst. Evol. Microbiol.">
        <title>The Global Catalogue of Microorganisms (GCM) 10K type strain sequencing project: providing services to taxonomists for standard genome sequencing and annotation.</title>
        <authorList>
            <consortium name="The Broad Institute Genomics Platform"/>
            <consortium name="The Broad Institute Genome Sequencing Center for Infectious Disease"/>
            <person name="Wu L."/>
            <person name="Ma J."/>
        </authorList>
    </citation>
    <scope>NUCLEOTIDE SEQUENCE [LARGE SCALE GENOMIC DNA]</scope>
    <source>
        <strain evidence="4">CGMCC 4.7275</strain>
    </source>
</reference>
<dbReference type="SMART" id="SM00091">
    <property type="entry name" value="PAS"/>
    <property type="match status" value="2"/>
</dbReference>
<accession>A0ABQ2EEX2</accession>
<dbReference type="SUPFAM" id="SSF55785">
    <property type="entry name" value="PYP-like sensor domain (PAS domain)"/>
    <property type="match status" value="2"/>
</dbReference>
<dbReference type="InterPro" id="IPR035965">
    <property type="entry name" value="PAS-like_dom_sf"/>
</dbReference>
<dbReference type="InterPro" id="IPR013767">
    <property type="entry name" value="PAS_fold"/>
</dbReference>
<keyword evidence="4" id="KW-1185">Reference proteome</keyword>
<dbReference type="InterPro" id="IPR003594">
    <property type="entry name" value="HATPase_dom"/>
</dbReference>
<dbReference type="Pfam" id="PF08448">
    <property type="entry name" value="PAS_4"/>
    <property type="match status" value="1"/>
</dbReference>
<dbReference type="CDD" id="cd00130">
    <property type="entry name" value="PAS"/>
    <property type="match status" value="2"/>
</dbReference>
<dbReference type="InterPro" id="IPR036890">
    <property type="entry name" value="HATPase_C_sf"/>
</dbReference>
<sequence>MTFAQGPSDGATAAMAEAAVAVLDKAGAITGWSGHARRLLGYSASEVVGRPGALLLDASEDGVAVMADVVERSRTTGGDWSGRLKFRHREGGTLSLEVRVSPLTGLGEGRPSGWLVVAANAETTAQAAWNAAVSAAVVTYSPVATVIWDTGLRYLWVNDALQTESGIPQDQWVGRSIEEVLGEALDVSAFESVMREVLRTGRPVLDYEYTRRIPSDLDRSHTYSISLYRLERGDGTPLGICGLRSDVTGARRNREHLDTLSEAGKTIGTTLDVMRTAQEFADFAVSRLADYVTVDLVDTVPLGGEPLERLGMDDGRIPVFRRAGVASIHQGTPESLFDRSKPVFVPPSSPFTKALSSGRPIMERVLDMTPGNWLEQDPERAKVIRETGMHSLIIVPIEARGAVLGVAVFVRNDNPAPFDADDLWLANELVSRASLSLDNARRYAREADAALALQRHLLPQRLVGSSTMEVDARYLPADMASKVGGDWFDVIHLSGARTALVIGDVVGHGINAAATMGRLRTAVQTLAEMDLPPSELLSRLDRTVVRLNQEGAEGLGPSAIGATCLYAVHDPISRRLDIASAGHPPPVVLHPTAGAAFPDIPTGTPLGLGVNSFESAELEFPEGSTIVFYTDGLVETRDDDIDVGMNRLAGSLTPPLAPLRELCDAALGSADTSTLTDDATLLVARCSDVSPDHVISWDIPNDPAAVPRARSTVASQLRTWGLSDLVATTGLIVDELLTNALTHAAPPIVLRLVLHDVLLCEVADSGAGSPGPRQAGTPYENGFGLLLVARSADSWGFRRTTNGKVVWAAQRTRRGVKNDAA</sequence>
<name>A0ABQ2EEX2_9ACTN</name>
<dbReference type="InterPro" id="IPR000014">
    <property type="entry name" value="PAS"/>
</dbReference>
<dbReference type="Pfam" id="PF07228">
    <property type="entry name" value="SpoIIE"/>
    <property type="match status" value="1"/>
</dbReference>
<dbReference type="Gene3D" id="3.30.565.10">
    <property type="entry name" value="Histidine kinase-like ATPase, C-terminal domain"/>
    <property type="match status" value="1"/>
</dbReference>
<dbReference type="InterPro" id="IPR029016">
    <property type="entry name" value="GAF-like_dom_sf"/>
</dbReference>
<comment type="caution">
    <text evidence="3">The sequence shown here is derived from an EMBL/GenBank/DDBJ whole genome shotgun (WGS) entry which is preliminary data.</text>
</comment>
<dbReference type="InterPro" id="IPR003018">
    <property type="entry name" value="GAF"/>
</dbReference>
<dbReference type="InterPro" id="IPR036457">
    <property type="entry name" value="PPM-type-like_dom_sf"/>
</dbReference>
<evidence type="ECO:0000313" key="4">
    <source>
        <dbReference type="Proteomes" id="UP000660265"/>
    </source>
</evidence>
<dbReference type="SUPFAM" id="SSF55781">
    <property type="entry name" value="GAF domain-like"/>
    <property type="match status" value="1"/>
</dbReference>
<protein>
    <recommendedName>
        <fullName evidence="2">PAS domain-containing protein</fullName>
    </recommendedName>
</protein>
<dbReference type="Proteomes" id="UP000660265">
    <property type="component" value="Unassembled WGS sequence"/>
</dbReference>
<gene>
    <name evidence="3" type="ORF">GCM10011583_42310</name>
</gene>
<dbReference type="Gene3D" id="3.60.40.10">
    <property type="entry name" value="PPM-type phosphatase domain"/>
    <property type="match status" value="1"/>
</dbReference>
<dbReference type="InterPro" id="IPR001932">
    <property type="entry name" value="PPM-type_phosphatase-like_dom"/>
</dbReference>
<dbReference type="CDD" id="cd16936">
    <property type="entry name" value="HATPase_RsbW-like"/>
    <property type="match status" value="1"/>
</dbReference>
<feature type="domain" description="PAS" evidence="2">
    <location>
        <begin position="16"/>
        <end position="50"/>
    </location>
</feature>
<keyword evidence="1" id="KW-0378">Hydrolase</keyword>
<dbReference type="SMART" id="SM00331">
    <property type="entry name" value="PP2C_SIG"/>
    <property type="match status" value="1"/>
</dbReference>
<dbReference type="PANTHER" id="PTHR43156">
    <property type="entry name" value="STAGE II SPORULATION PROTEIN E-RELATED"/>
    <property type="match status" value="1"/>
</dbReference>
<evidence type="ECO:0000259" key="2">
    <source>
        <dbReference type="PROSITE" id="PS50112"/>
    </source>
</evidence>
<dbReference type="RefSeq" id="WP_229701000.1">
    <property type="nucleotide sequence ID" value="NZ_BMMV01000013.1"/>
</dbReference>
<dbReference type="PROSITE" id="PS50112">
    <property type="entry name" value="PAS"/>
    <property type="match status" value="1"/>
</dbReference>